<evidence type="ECO:0008006" key="3">
    <source>
        <dbReference type="Google" id="ProtNLM"/>
    </source>
</evidence>
<accession>A0A3S1CFR1</accession>
<keyword evidence="2" id="KW-1185">Reference proteome</keyword>
<reference evidence="1" key="1">
    <citation type="submission" date="2018-12" db="EMBL/GenBank/DDBJ databases">
        <authorList>
            <person name="Will S."/>
            <person name="Neumann-Schaal M."/>
            <person name="Henke P."/>
        </authorList>
    </citation>
    <scope>NUCLEOTIDE SEQUENCE</scope>
    <source>
        <strain evidence="1">PCC 7102</strain>
    </source>
</reference>
<protein>
    <recommendedName>
        <fullName evidence="3">DUF4276 domain-containing protein</fullName>
    </recommendedName>
</protein>
<evidence type="ECO:0000313" key="2">
    <source>
        <dbReference type="Proteomes" id="UP000271624"/>
    </source>
</evidence>
<dbReference type="EMBL" id="RSCL01000016">
    <property type="protein sequence ID" value="RUT02543.1"/>
    <property type="molecule type" value="Genomic_DNA"/>
</dbReference>
<dbReference type="RefSeq" id="WP_127084242.1">
    <property type="nucleotide sequence ID" value="NZ_RSCL01000016.1"/>
</dbReference>
<proteinExistence type="predicted"/>
<evidence type="ECO:0000313" key="1">
    <source>
        <dbReference type="EMBL" id="RUT02543.1"/>
    </source>
</evidence>
<name>A0A3S1CFR1_9CYAN</name>
<dbReference type="AlphaFoldDB" id="A0A3S1CFR1"/>
<dbReference type="Proteomes" id="UP000271624">
    <property type="component" value="Unassembled WGS sequence"/>
</dbReference>
<gene>
    <name evidence="1" type="ORF">DSM106972_060210</name>
</gene>
<reference evidence="1" key="2">
    <citation type="journal article" date="2019" name="Genome Biol. Evol.">
        <title>Day and night: Metabolic profiles and evolutionary relationships of six axenic non-marine cyanobacteria.</title>
        <authorList>
            <person name="Will S.E."/>
            <person name="Henke P."/>
            <person name="Boedeker C."/>
            <person name="Huang S."/>
            <person name="Brinkmann H."/>
            <person name="Rohde M."/>
            <person name="Jarek M."/>
            <person name="Friedl T."/>
            <person name="Seufert S."/>
            <person name="Schumacher M."/>
            <person name="Overmann J."/>
            <person name="Neumann-Schaal M."/>
            <person name="Petersen J."/>
        </authorList>
    </citation>
    <scope>NUCLEOTIDE SEQUENCE [LARGE SCALE GENOMIC DNA]</scope>
    <source>
        <strain evidence="1">PCC 7102</strain>
    </source>
</reference>
<sequence>MIQAYIITEFNSDLDIIKKILSNKLLENTKHFAGSGQYAAHSMATTILGSDRIPVVLIVNTRADDKDIVVEKFNDINFLMRQSSPGVPYKIIMAVPEIEVVLLQNRDLIEKLIGQHFTDLEWEFACCHPKRFLSRFLGDKSQYIQTIFENMNAEELSQVRQHPIIADITNFLSNVSATYIKA</sequence>
<comment type="caution">
    <text evidence="1">The sequence shown here is derived from an EMBL/GenBank/DDBJ whole genome shotgun (WGS) entry which is preliminary data.</text>
</comment>
<organism evidence="1 2">
    <name type="scientific">Dulcicalothrix desertica PCC 7102</name>
    <dbReference type="NCBI Taxonomy" id="232991"/>
    <lineage>
        <taxon>Bacteria</taxon>
        <taxon>Bacillati</taxon>
        <taxon>Cyanobacteriota</taxon>
        <taxon>Cyanophyceae</taxon>
        <taxon>Nostocales</taxon>
        <taxon>Calotrichaceae</taxon>
        <taxon>Dulcicalothrix</taxon>
    </lineage>
</organism>
<dbReference type="OrthoDB" id="529338at2"/>